<feature type="region of interest" description="Disordered" evidence="1">
    <location>
        <begin position="1155"/>
        <end position="1208"/>
    </location>
</feature>
<feature type="compositionally biased region" description="Basic and acidic residues" evidence="1">
    <location>
        <begin position="1199"/>
        <end position="1208"/>
    </location>
</feature>
<feature type="region of interest" description="Disordered" evidence="1">
    <location>
        <begin position="844"/>
        <end position="1093"/>
    </location>
</feature>
<evidence type="ECO:0000259" key="2">
    <source>
        <dbReference type="PROSITE" id="PS50888"/>
    </source>
</evidence>
<dbReference type="GO" id="GO:0046983">
    <property type="term" value="F:protein dimerization activity"/>
    <property type="evidence" value="ECO:0007669"/>
    <property type="project" value="InterPro"/>
</dbReference>
<feature type="domain" description="BHLH" evidence="2">
    <location>
        <begin position="1082"/>
        <end position="1133"/>
    </location>
</feature>
<sequence>MRLKTLYQIRDKRPEAETANVVNLVPPESSSPIEILDVTDTEEQEIPSLPAETRHTASAASTPPRTRVSESIRTDSFIIDLTTPEPLRVSRPNHDIFAPRRKTITASEALSAVAPTKPSSGSLRKSTTDSHRRPFLAKAEMITPAPNEENQHVRGHQSHFVTTAADLRGTPKICEPYPITPISLSREVDDREWHTPPPSETDIAFSEKKILESIPSVHQTEHPVIQRTCGYREGLAGADRLWSDVWRPLVADDVLGNEDEARYLRNWLQALEVRSEHQKKEDGPRAKRPQIIRTVSRPRKKRRLTPDDNGFVISDASDYAWEPEPAGADDDDFIPTSDAVFGAGSKSDLMGNTILITGPPGCGKTAAVFACADELGWDVFEVYPGIGKRNGASLEALIGDVGKNHLVRRADHETRTGDPDAAGLGQNTPRQSLILLEEVDILFKEDHAVDLLSFVDAYNTRRDAQCPTALASAELQSSGDEETGHSLLVDALSDGFGSYNWDERIRDTLLDVTHGIGWAADPSPCSDYLRLVRDWANDKTLAIGVMARPAVHLDYIPWARHIVAGEDMQAQAQASLPVVGRAASAACDSARSLQLINPIWALTRVLILILALYRVSRVTNIFLLSNCRHSRFCSHYFIGRRRERPVQPLSMATGSLKQSHHGLANKPSSRHSSVAPLRPPVSQGSDEASLAPLEFLQNQRRGSITDPFLHATPRQSINSQFFRQDKNNPSEPRPASPYVFGSAGHGDGSHLRKLLRSPSPNSRDTVLSSAGSFRGSGESLSSPRVLWEVERVPGTPKNDTSDAMNVDAIEQHPPTAPHPARAKLMSHESHTPFDYTMRRHSIAVGQDTHTRSPSRLGAPQGLKRKMSADPSAFPAVGEEGDVQHGGAGASGGMDVDSEAPAPKRRGSAIDTQRIAQLSLNDRRDSLDARGSQWRSPNDRRSSTSSMFSSVSSVGGYSSRFSENESPHGRPPPSIASFSWPSRPSDSPGGFYNETDGSLPAASKSKESGIIVVPPINFPPDRRMSITDSLSGPSVKHQRSRSPRQKPNAEASSHGSPDDSSPPTTAKLGPKEIGTAPYSRSPELRVSHKLAERKRRKEMKELFDELREQLPADRGLKASKWEILSKAIDFVAQLKQSHQDMAHEIEVLRRELDTFRPGSYPPLAIPPHGFSQSSSSNGPVHSPSRPSSSQNSYSSTENGSPRRREDSLS</sequence>
<dbReference type="SUPFAM" id="SSF47459">
    <property type="entry name" value="HLH, helix-loop-helix DNA-binding domain"/>
    <property type="match status" value="1"/>
</dbReference>
<feature type="compositionally biased region" description="Basic residues" evidence="1">
    <location>
        <begin position="286"/>
        <end position="303"/>
    </location>
</feature>
<dbReference type="GO" id="GO:0003677">
    <property type="term" value="F:DNA binding"/>
    <property type="evidence" value="ECO:0007669"/>
    <property type="project" value="TreeGrafter"/>
</dbReference>
<dbReference type="GO" id="GO:0016887">
    <property type="term" value="F:ATP hydrolysis activity"/>
    <property type="evidence" value="ECO:0007669"/>
    <property type="project" value="InterPro"/>
</dbReference>
<feature type="compositionally biased region" description="Basic and acidic residues" evidence="1">
    <location>
        <begin position="275"/>
        <end position="285"/>
    </location>
</feature>
<feature type="region of interest" description="Disordered" evidence="1">
    <location>
        <begin position="48"/>
        <end position="69"/>
    </location>
</feature>
<organism evidence="3 4">
    <name type="scientific">Mycena citricolor</name>
    <dbReference type="NCBI Taxonomy" id="2018698"/>
    <lineage>
        <taxon>Eukaryota</taxon>
        <taxon>Fungi</taxon>
        <taxon>Dikarya</taxon>
        <taxon>Basidiomycota</taxon>
        <taxon>Agaricomycotina</taxon>
        <taxon>Agaricomycetes</taxon>
        <taxon>Agaricomycetidae</taxon>
        <taxon>Agaricales</taxon>
        <taxon>Marasmiineae</taxon>
        <taxon>Mycenaceae</taxon>
        <taxon>Mycena</taxon>
    </lineage>
</organism>
<reference evidence="3" key="1">
    <citation type="submission" date="2023-11" db="EMBL/GenBank/DDBJ databases">
        <authorList>
            <person name="De Vega J J."/>
            <person name="De Vega J J."/>
        </authorList>
    </citation>
    <scope>NUCLEOTIDE SEQUENCE</scope>
</reference>
<dbReference type="Gene3D" id="4.10.280.10">
    <property type="entry name" value="Helix-loop-helix DNA-binding domain"/>
    <property type="match status" value="1"/>
</dbReference>
<dbReference type="Pfam" id="PF00010">
    <property type="entry name" value="HLH"/>
    <property type="match status" value="1"/>
</dbReference>
<proteinExistence type="predicted"/>
<dbReference type="GO" id="GO:0005634">
    <property type="term" value="C:nucleus"/>
    <property type="evidence" value="ECO:0007669"/>
    <property type="project" value="TreeGrafter"/>
</dbReference>
<feature type="compositionally biased region" description="Polar residues" evidence="1">
    <location>
        <begin position="909"/>
        <end position="919"/>
    </location>
</feature>
<dbReference type="Pfam" id="PF00004">
    <property type="entry name" value="AAA"/>
    <property type="match status" value="1"/>
</dbReference>
<dbReference type="InterPro" id="IPR003959">
    <property type="entry name" value="ATPase_AAA_core"/>
</dbReference>
<dbReference type="PROSITE" id="PS50888">
    <property type="entry name" value="BHLH"/>
    <property type="match status" value="1"/>
</dbReference>
<dbReference type="SUPFAM" id="SSF52540">
    <property type="entry name" value="P-loop containing nucleoside triphosphate hydrolases"/>
    <property type="match status" value="1"/>
</dbReference>
<evidence type="ECO:0000313" key="3">
    <source>
        <dbReference type="EMBL" id="CAK5275648.1"/>
    </source>
</evidence>
<feature type="region of interest" description="Disordered" evidence="1">
    <location>
        <begin position="654"/>
        <end position="686"/>
    </location>
</feature>
<feature type="region of interest" description="Disordered" evidence="1">
    <location>
        <begin position="722"/>
        <end position="785"/>
    </location>
</feature>
<dbReference type="InterPro" id="IPR027417">
    <property type="entry name" value="P-loop_NTPase"/>
</dbReference>
<feature type="compositionally biased region" description="Low complexity" evidence="1">
    <location>
        <begin position="942"/>
        <end position="960"/>
    </location>
</feature>
<dbReference type="PANTHER" id="PTHR23389">
    <property type="entry name" value="CHROMOSOME TRANSMISSION FIDELITY FACTOR 18"/>
    <property type="match status" value="1"/>
</dbReference>
<evidence type="ECO:0000313" key="4">
    <source>
        <dbReference type="Proteomes" id="UP001295794"/>
    </source>
</evidence>
<accession>A0AAD2Q4L3</accession>
<dbReference type="Gene3D" id="3.40.50.300">
    <property type="entry name" value="P-loop containing nucleotide triphosphate hydrolases"/>
    <property type="match status" value="1"/>
</dbReference>
<comment type="caution">
    <text evidence="3">The sequence shown here is derived from an EMBL/GenBank/DDBJ whole genome shotgun (WGS) entry which is preliminary data.</text>
</comment>
<feature type="region of interest" description="Disordered" evidence="1">
    <location>
        <begin position="275"/>
        <end position="307"/>
    </location>
</feature>
<dbReference type="SMART" id="SM00353">
    <property type="entry name" value="HLH"/>
    <property type="match status" value="1"/>
</dbReference>
<evidence type="ECO:0000256" key="1">
    <source>
        <dbReference type="SAM" id="MobiDB-lite"/>
    </source>
</evidence>
<dbReference type="InterPro" id="IPR011598">
    <property type="entry name" value="bHLH_dom"/>
</dbReference>
<feature type="compositionally biased region" description="Polar residues" evidence="1">
    <location>
        <begin position="758"/>
        <end position="771"/>
    </location>
</feature>
<feature type="region of interest" description="Disordered" evidence="1">
    <location>
        <begin position="108"/>
        <end position="131"/>
    </location>
</feature>
<protein>
    <recommendedName>
        <fullName evidence="2">BHLH domain-containing protein</fullName>
    </recommendedName>
</protein>
<dbReference type="AlphaFoldDB" id="A0AAD2Q4L3"/>
<dbReference type="EMBL" id="CAVNYO010000405">
    <property type="protein sequence ID" value="CAK5275648.1"/>
    <property type="molecule type" value="Genomic_DNA"/>
</dbReference>
<dbReference type="Proteomes" id="UP001295794">
    <property type="component" value="Unassembled WGS sequence"/>
</dbReference>
<dbReference type="InterPro" id="IPR036638">
    <property type="entry name" value="HLH_DNA-bd_sf"/>
</dbReference>
<name>A0AAD2Q4L3_9AGAR</name>
<dbReference type="PANTHER" id="PTHR23389:SF21">
    <property type="entry name" value="ATPASE FAMILY AAA DOMAIN-CONTAINING PROTEIN 5"/>
    <property type="match status" value="1"/>
</dbReference>
<gene>
    <name evidence="3" type="ORF">MYCIT1_LOCUS23548</name>
</gene>
<feature type="compositionally biased region" description="Polar residues" evidence="1">
    <location>
        <begin position="975"/>
        <end position="984"/>
    </location>
</feature>
<feature type="compositionally biased region" description="Low complexity" evidence="1">
    <location>
        <begin position="1170"/>
        <end position="1198"/>
    </location>
</feature>
<keyword evidence="4" id="KW-1185">Reference proteome</keyword>
<dbReference type="GO" id="GO:0005524">
    <property type="term" value="F:ATP binding"/>
    <property type="evidence" value="ECO:0007669"/>
    <property type="project" value="InterPro"/>
</dbReference>